<keyword evidence="6 9" id="KW-0472">Membrane</keyword>
<reference evidence="12" key="1">
    <citation type="journal article" date="2018" name="Proc. Natl. Acad. Sci. U.S.A.">
        <title>Phylogenomics and the evolution of hemipteroid insects.</title>
        <authorList>
            <person name="Johnson K.P."/>
            <person name="Dietrich C.H."/>
            <person name="Friedrich F."/>
            <person name="Beutel R.G."/>
            <person name="Wipfler B."/>
            <person name="Peters R.S."/>
            <person name="Allen J.M."/>
            <person name="Petersen M."/>
            <person name="Donath A."/>
            <person name="Walden K.K."/>
            <person name="Kozlov A.M."/>
            <person name="Podsiadlowski L."/>
            <person name="Mayer C."/>
            <person name="Meusemann K."/>
            <person name="Vasilikopoulos A."/>
            <person name="Waterhouse R.M."/>
            <person name="Cameron S.L."/>
            <person name="Weirauch C."/>
            <person name="Swanson D.R."/>
            <person name="Percy D.M."/>
            <person name="Hardy N.B."/>
            <person name="Terry I."/>
            <person name="Liu S."/>
            <person name="Zhou X."/>
            <person name="Misof B."/>
            <person name="Robertson H.M."/>
            <person name="Yoshizawa K."/>
        </authorList>
    </citation>
    <scope>NUCLEOTIDE SEQUENCE</scope>
    <source>
        <tissue evidence="12">Whole organism</tissue>
    </source>
</reference>
<comment type="similarity">
    <text evidence="7 9">Belongs to the MPDU1 (TC 2.A.43.3) family.</text>
</comment>
<feature type="transmembrane region" description="Helical" evidence="10">
    <location>
        <begin position="105"/>
        <end position="122"/>
    </location>
</feature>
<evidence type="ECO:0000256" key="8">
    <source>
        <dbReference type="ARBA" id="ARBA00067517"/>
    </source>
</evidence>
<feature type="transmembrane region" description="Helical" evidence="10">
    <location>
        <begin position="182"/>
        <end position="201"/>
    </location>
</feature>
<dbReference type="FunFam" id="1.20.1280.290:FF:000006">
    <property type="entry name" value="mannose-P-dolichol utilization defect 1 protein"/>
    <property type="match status" value="1"/>
</dbReference>
<dbReference type="PANTHER" id="PTHR12226">
    <property type="entry name" value="MANNOSE-P-DOLICHOL UTILIZATION DEFECT 1 LEC35 -RELATED"/>
    <property type="match status" value="1"/>
</dbReference>
<dbReference type="KEGG" id="foc:113214313"/>
<comment type="subcellular location">
    <subcellularLocation>
        <location evidence="1 9">Membrane</location>
        <topology evidence="1 9">Multi-pass membrane protein</topology>
    </subcellularLocation>
</comment>
<evidence type="ECO:0000256" key="1">
    <source>
        <dbReference type="ARBA" id="ARBA00004141"/>
    </source>
</evidence>
<proteinExistence type="inferred from homology"/>
<keyword evidence="5 9" id="KW-1133">Transmembrane helix</keyword>
<feature type="transmembrane region" description="Helical" evidence="10">
    <location>
        <begin position="73"/>
        <end position="93"/>
    </location>
</feature>
<dbReference type="InterPro" id="IPR006603">
    <property type="entry name" value="PQ-loop_rpt"/>
</dbReference>
<name>A0A9C6X5U3_FRAOC</name>
<dbReference type="InterPro" id="IPR016817">
    <property type="entry name" value="MannP-dilichol_defect-1"/>
</dbReference>
<reference evidence="12" key="2">
    <citation type="submission" date="2025-08" db="UniProtKB">
        <authorList>
            <consortium name="RefSeq"/>
        </authorList>
    </citation>
    <scope>IDENTIFICATION</scope>
    <source>
        <tissue evidence="12">Whole organism</tissue>
    </source>
</reference>
<dbReference type="GeneID" id="113214313"/>
<evidence type="ECO:0000256" key="4">
    <source>
        <dbReference type="ARBA" id="ARBA00022737"/>
    </source>
</evidence>
<keyword evidence="2" id="KW-0813">Transport</keyword>
<protein>
    <recommendedName>
        <fullName evidence="8 9">Mannose-P-dolichol utilization defect 1 protein homolog</fullName>
    </recommendedName>
</protein>
<dbReference type="Pfam" id="PF04193">
    <property type="entry name" value="PQ-loop"/>
    <property type="match status" value="2"/>
</dbReference>
<evidence type="ECO:0000256" key="10">
    <source>
        <dbReference type="SAM" id="Phobius"/>
    </source>
</evidence>
<evidence type="ECO:0000313" key="12">
    <source>
        <dbReference type="RefSeq" id="XP_052129724.1"/>
    </source>
</evidence>
<feature type="transmembrane region" description="Helical" evidence="10">
    <location>
        <begin position="213"/>
        <end position="234"/>
    </location>
</feature>
<evidence type="ECO:0000256" key="3">
    <source>
        <dbReference type="ARBA" id="ARBA00022692"/>
    </source>
</evidence>
<dbReference type="GO" id="GO:0016020">
    <property type="term" value="C:membrane"/>
    <property type="evidence" value="ECO:0007669"/>
    <property type="project" value="UniProtKB-SubCell"/>
</dbReference>
<evidence type="ECO:0000256" key="6">
    <source>
        <dbReference type="ARBA" id="ARBA00023136"/>
    </source>
</evidence>
<dbReference type="Proteomes" id="UP000504606">
    <property type="component" value="Unplaced"/>
</dbReference>
<dbReference type="RefSeq" id="XP_052129724.1">
    <property type="nucleotide sequence ID" value="XM_052273764.1"/>
</dbReference>
<evidence type="ECO:0000313" key="11">
    <source>
        <dbReference type="Proteomes" id="UP000504606"/>
    </source>
</evidence>
<evidence type="ECO:0000256" key="7">
    <source>
        <dbReference type="ARBA" id="ARBA00038475"/>
    </source>
</evidence>
<dbReference type="Gene3D" id="1.20.1280.290">
    <property type="match status" value="2"/>
</dbReference>
<accession>A0A9C6X5U3</accession>
<feature type="transmembrane region" description="Helical" evidence="10">
    <location>
        <begin position="129"/>
        <end position="146"/>
    </location>
</feature>
<keyword evidence="3 9" id="KW-0812">Transmembrane</keyword>
<dbReference type="GO" id="GO:0009312">
    <property type="term" value="P:oligosaccharide biosynthetic process"/>
    <property type="evidence" value="ECO:0007669"/>
    <property type="project" value="TreeGrafter"/>
</dbReference>
<keyword evidence="11" id="KW-1185">Reference proteome</keyword>
<evidence type="ECO:0000256" key="2">
    <source>
        <dbReference type="ARBA" id="ARBA00022448"/>
    </source>
</evidence>
<gene>
    <name evidence="12" type="primary">LOC113214313</name>
</gene>
<sequence>MAMNVTTYFRTACLFVLTPQCYDEFFVNFNFLHVPCLKAALSKGLGYGIILGSVMVKVPQILKITRASSGEGISLAGVLLDLSAITANVAYSYVLGYPFSAWGEGMFLVLQTAAIAALVLYFGGRPAGAYTFVGVYVAILGTLLSGHTPMPVLTFLQSMCVPVVILGKTIQIYSNYSAGSTGQLSAATVLMLLAGSVARIFTSQQETGDRLLVFTYMVAATLNAITAAQVFYYWNSNAPAQQKKKVKKN</sequence>
<dbReference type="PIRSF" id="PIRSF023381">
    <property type="entry name" value="MannP-dilichol_defect-1p"/>
    <property type="match status" value="1"/>
</dbReference>
<dbReference type="OrthoDB" id="271506at2759"/>
<dbReference type="SMART" id="SM00679">
    <property type="entry name" value="CTNS"/>
    <property type="match status" value="2"/>
</dbReference>
<organism evidence="11 12">
    <name type="scientific">Frankliniella occidentalis</name>
    <name type="common">Western flower thrips</name>
    <name type="synonym">Euthrips occidentalis</name>
    <dbReference type="NCBI Taxonomy" id="133901"/>
    <lineage>
        <taxon>Eukaryota</taxon>
        <taxon>Metazoa</taxon>
        <taxon>Ecdysozoa</taxon>
        <taxon>Arthropoda</taxon>
        <taxon>Hexapoda</taxon>
        <taxon>Insecta</taxon>
        <taxon>Pterygota</taxon>
        <taxon>Neoptera</taxon>
        <taxon>Paraneoptera</taxon>
        <taxon>Thysanoptera</taxon>
        <taxon>Terebrantia</taxon>
        <taxon>Thripoidea</taxon>
        <taxon>Thripidae</taxon>
        <taxon>Frankliniella</taxon>
    </lineage>
</organism>
<dbReference type="PANTHER" id="PTHR12226:SF2">
    <property type="entry name" value="MANNOSE-P-DOLICHOL UTILIZATION DEFECT 1 PROTEIN"/>
    <property type="match status" value="1"/>
</dbReference>
<feature type="transmembrane region" description="Helical" evidence="10">
    <location>
        <begin position="152"/>
        <end position="170"/>
    </location>
</feature>
<dbReference type="AlphaFoldDB" id="A0A9C6X5U3"/>
<evidence type="ECO:0000256" key="5">
    <source>
        <dbReference type="ARBA" id="ARBA00022989"/>
    </source>
</evidence>
<keyword evidence="4" id="KW-0677">Repeat</keyword>
<evidence type="ECO:0000256" key="9">
    <source>
        <dbReference type="PIRNR" id="PIRNR023381"/>
    </source>
</evidence>